<keyword evidence="3" id="KW-0456">Lyase</keyword>
<evidence type="ECO:0000256" key="1">
    <source>
        <dbReference type="ARBA" id="ARBA00005568"/>
    </source>
</evidence>
<gene>
    <name evidence="5" type="ORF">CVT26_011565</name>
</gene>
<dbReference type="PANTHER" id="PTHR30502:SF0">
    <property type="entry name" value="PHOSPHOENOLPYRUVATE CARBOXYLASE FAMILY PROTEIN"/>
    <property type="match status" value="1"/>
</dbReference>
<dbReference type="AlphaFoldDB" id="A0A409YQN2"/>
<dbReference type="Proteomes" id="UP000284706">
    <property type="component" value="Unassembled WGS sequence"/>
</dbReference>
<feature type="domain" description="HpcH/HpaI aldolase/citrate lyase" evidence="4">
    <location>
        <begin position="35"/>
        <end position="255"/>
    </location>
</feature>
<comment type="similarity">
    <text evidence="1">Belongs to the HpcH/HpaI aldolase family.</text>
</comment>
<accession>A0A409YQN2</accession>
<dbReference type="InterPro" id="IPR015813">
    <property type="entry name" value="Pyrv/PenolPyrv_kinase-like_dom"/>
</dbReference>
<dbReference type="InterPro" id="IPR005000">
    <property type="entry name" value="Aldolase/citrate-lyase_domain"/>
</dbReference>
<keyword evidence="2" id="KW-0479">Metal-binding</keyword>
<comment type="caution">
    <text evidence="5">The sequence shown here is derived from an EMBL/GenBank/DDBJ whole genome shotgun (WGS) entry which is preliminary data.</text>
</comment>
<organism evidence="5 6">
    <name type="scientific">Gymnopilus dilepis</name>
    <dbReference type="NCBI Taxonomy" id="231916"/>
    <lineage>
        <taxon>Eukaryota</taxon>
        <taxon>Fungi</taxon>
        <taxon>Dikarya</taxon>
        <taxon>Basidiomycota</taxon>
        <taxon>Agaricomycotina</taxon>
        <taxon>Agaricomycetes</taxon>
        <taxon>Agaricomycetidae</taxon>
        <taxon>Agaricales</taxon>
        <taxon>Agaricineae</taxon>
        <taxon>Hymenogastraceae</taxon>
        <taxon>Gymnopilus</taxon>
    </lineage>
</organism>
<proteinExistence type="inferred from homology"/>
<dbReference type="SUPFAM" id="SSF51621">
    <property type="entry name" value="Phosphoenolpyruvate/pyruvate domain"/>
    <property type="match status" value="1"/>
</dbReference>
<evidence type="ECO:0000256" key="2">
    <source>
        <dbReference type="ARBA" id="ARBA00022723"/>
    </source>
</evidence>
<protein>
    <recommendedName>
        <fullName evidence="4">HpcH/HpaI aldolase/citrate lyase domain-containing protein</fullName>
    </recommendedName>
</protein>
<name>A0A409YQN2_9AGAR</name>
<dbReference type="EMBL" id="NHYE01000489">
    <property type="protein sequence ID" value="PPR05306.1"/>
    <property type="molecule type" value="Genomic_DNA"/>
</dbReference>
<evidence type="ECO:0000259" key="4">
    <source>
        <dbReference type="Pfam" id="PF03328"/>
    </source>
</evidence>
<reference evidence="5 6" key="1">
    <citation type="journal article" date="2018" name="Evol. Lett.">
        <title>Horizontal gene cluster transfer increased hallucinogenic mushroom diversity.</title>
        <authorList>
            <person name="Reynolds H.T."/>
            <person name="Vijayakumar V."/>
            <person name="Gluck-Thaler E."/>
            <person name="Korotkin H.B."/>
            <person name="Matheny P.B."/>
            <person name="Slot J.C."/>
        </authorList>
    </citation>
    <scope>NUCLEOTIDE SEQUENCE [LARGE SCALE GENOMIC DNA]</scope>
    <source>
        <strain evidence="5 6">SRW20</strain>
    </source>
</reference>
<dbReference type="GO" id="GO:0016832">
    <property type="term" value="F:aldehyde-lyase activity"/>
    <property type="evidence" value="ECO:0007669"/>
    <property type="project" value="TreeGrafter"/>
</dbReference>
<evidence type="ECO:0000313" key="5">
    <source>
        <dbReference type="EMBL" id="PPR05306.1"/>
    </source>
</evidence>
<sequence length="268" mass="28175">MASHPLLRAFKANKASFGAWLTLPGTFPARTLAQASPHLDWVVVDCEHGLIPLVPGAAESVTAIQDARQGGGPSAIVRIPATGVTASTSWQIKHALDAGARGVLVPMVSTGEKAKEVVADSRFPPVGRRGFGSPFTHGIWGVTVPEYLKSANDNVLVMVQIETKEAVENVREIAAVDGIDAVFIGPYDLSISLGYPPPSPDPHPEVEKVIQKICQEAHAVGKKCAIFCISGAQGAERAKQGFDMINVTTDTGSMAEGIAKHLSNALGQ</sequence>
<dbReference type="STRING" id="231916.A0A409YQN2"/>
<dbReference type="InParanoid" id="A0A409YQN2"/>
<dbReference type="Pfam" id="PF03328">
    <property type="entry name" value="HpcH_HpaI"/>
    <property type="match status" value="1"/>
</dbReference>
<dbReference type="PANTHER" id="PTHR30502">
    <property type="entry name" value="2-KETO-3-DEOXY-L-RHAMNONATE ALDOLASE"/>
    <property type="match status" value="1"/>
</dbReference>
<dbReference type="InterPro" id="IPR040442">
    <property type="entry name" value="Pyrv_kinase-like_dom_sf"/>
</dbReference>
<dbReference type="InterPro" id="IPR050251">
    <property type="entry name" value="HpcH-HpaI_aldolase"/>
</dbReference>
<dbReference type="GO" id="GO:0005737">
    <property type="term" value="C:cytoplasm"/>
    <property type="evidence" value="ECO:0007669"/>
    <property type="project" value="TreeGrafter"/>
</dbReference>
<keyword evidence="6" id="KW-1185">Reference proteome</keyword>
<dbReference type="OrthoDB" id="1621678at2759"/>
<evidence type="ECO:0000313" key="6">
    <source>
        <dbReference type="Proteomes" id="UP000284706"/>
    </source>
</evidence>
<evidence type="ECO:0000256" key="3">
    <source>
        <dbReference type="ARBA" id="ARBA00023239"/>
    </source>
</evidence>
<dbReference type="GO" id="GO:0046872">
    <property type="term" value="F:metal ion binding"/>
    <property type="evidence" value="ECO:0007669"/>
    <property type="project" value="UniProtKB-KW"/>
</dbReference>
<dbReference type="Gene3D" id="3.20.20.60">
    <property type="entry name" value="Phosphoenolpyruvate-binding domains"/>
    <property type="match status" value="1"/>
</dbReference>